<comment type="subcellular location">
    <subcellularLocation>
        <location evidence="1">Virion</location>
    </subcellularLocation>
</comment>
<dbReference type="InterPro" id="IPR024455">
    <property type="entry name" value="Phage_capsid"/>
</dbReference>
<reference evidence="4 5" key="1">
    <citation type="journal article" date="2021" name="Sci. Rep.">
        <title>The distribution of antibiotic resistance genes in chicken gut microbiota commensals.</title>
        <authorList>
            <person name="Juricova H."/>
            <person name="Matiasovicova J."/>
            <person name="Kubasova T."/>
            <person name="Cejkova D."/>
            <person name="Rychlik I."/>
        </authorList>
    </citation>
    <scope>NUCLEOTIDE SEQUENCE [LARGE SCALE GENOMIC DNA]</scope>
    <source>
        <strain evidence="4 5">An435</strain>
    </source>
</reference>
<dbReference type="RefSeq" id="WP_204572748.1">
    <property type="nucleotide sequence ID" value="NZ_JACJLL010000187.1"/>
</dbReference>
<comment type="caution">
    <text evidence="4">The sequence shown here is derived from an EMBL/GenBank/DDBJ whole genome shotgun (WGS) entry which is preliminary data.</text>
</comment>
<name>A0ABS2FL26_9CLOT</name>
<keyword evidence="2" id="KW-0175">Coiled coil</keyword>
<evidence type="ECO:0000313" key="4">
    <source>
        <dbReference type="EMBL" id="MBM6820872.1"/>
    </source>
</evidence>
<evidence type="ECO:0000256" key="1">
    <source>
        <dbReference type="ARBA" id="ARBA00004328"/>
    </source>
</evidence>
<protein>
    <submittedName>
        <fullName evidence="4">Phage major capsid protein</fullName>
    </submittedName>
</protein>
<dbReference type="Gene3D" id="3.30.2400.10">
    <property type="entry name" value="Major capsid protein gp5"/>
    <property type="match status" value="1"/>
</dbReference>
<dbReference type="SUPFAM" id="SSF56563">
    <property type="entry name" value="Major capsid protein gp5"/>
    <property type="match status" value="1"/>
</dbReference>
<dbReference type="EMBL" id="JACJLL010000187">
    <property type="protein sequence ID" value="MBM6820872.1"/>
    <property type="molecule type" value="Genomic_DNA"/>
</dbReference>
<proteinExistence type="predicted"/>
<organism evidence="4 5">
    <name type="scientific">Clostridium saudiense</name>
    <dbReference type="NCBI Taxonomy" id="1414720"/>
    <lineage>
        <taxon>Bacteria</taxon>
        <taxon>Bacillati</taxon>
        <taxon>Bacillota</taxon>
        <taxon>Clostridia</taxon>
        <taxon>Eubacteriales</taxon>
        <taxon>Clostridiaceae</taxon>
        <taxon>Clostridium</taxon>
    </lineage>
</organism>
<dbReference type="Pfam" id="PF05065">
    <property type="entry name" value="Phage_capsid"/>
    <property type="match status" value="1"/>
</dbReference>
<dbReference type="Gene3D" id="3.30.2320.10">
    <property type="entry name" value="hypothetical protein PF0899 domain"/>
    <property type="match status" value="1"/>
</dbReference>
<dbReference type="NCBIfam" id="TIGR01554">
    <property type="entry name" value="major_cap_HK97"/>
    <property type="match status" value="1"/>
</dbReference>
<dbReference type="Proteomes" id="UP000767334">
    <property type="component" value="Unassembled WGS sequence"/>
</dbReference>
<dbReference type="InterPro" id="IPR054612">
    <property type="entry name" value="Phage_capsid-like_C"/>
</dbReference>
<sequence>MKHLIEKRNSALARIEEILALVEEEKRPLTEEEKAELEALKAEVEEINSQEKMVEEARSLEPVKETKEEINKSEVTEVMEKRELQLQEERAFENAIRNGEIRNLQAGDNGSLIPETVSERIVAKVKEISPLLAECQMVNVKGNYRVIKEASATEANYVEEGSAFTGTDSTFEAVVLKSYVIGALVKVSNSLINNTELDIIGYVVDRLARAIAEKLEKEILVGTVGKITGISTTKNIVNCAGGELAIDDLIDLQNAVLARPEDTMFIVSRETFGKIRKMKDATGQPYLCADASRGFANTLFGARVVVSDMLTGDALAYLVDPKAVVVKFAKEVEVRVLNEKYADVYATGVVGYVEADATIENDQKCAVLKPQAMMLSKRK</sequence>
<accession>A0ABS2FL26</accession>
<feature type="coiled-coil region" evidence="2">
    <location>
        <begin position="5"/>
        <end position="60"/>
    </location>
</feature>
<feature type="domain" description="Phage capsid-like C-terminal" evidence="3">
    <location>
        <begin position="110"/>
        <end position="363"/>
    </location>
</feature>
<keyword evidence="5" id="KW-1185">Reference proteome</keyword>
<evidence type="ECO:0000313" key="5">
    <source>
        <dbReference type="Proteomes" id="UP000767334"/>
    </source>
</evidence>
<evidence type="ECO:0000256" key="2">
    <source>
        <dbReference type="SAM" id="Coils"/>
    </source>
</evidence>
<evidence type="ECO:0000259" key="3">
    <source>
        <dbReference type="Pfam" id="PF05065"/>
    </source>
</evidence>
<gene>
    <name evidence="4" type="ORF">H6A19_16265</name>
</gene>